<reference evidence="3 4" key="1">
    <citation type="journal article" date="2019" name="Nat. Ecol. Evol.">
        <title>Megaphylogeny resolves global patterns of mushroom evolution.</title>
        <authorList>
            <person name="Varga T."/>
            <person name="Krizsan K."/>
            <person name="Foldi C."/>
            <person name="Dima B."/>
            <person name="Sanchez-Garcia M."/>
            <person name="Sanchez-Ramirez S."/>
            <person name="Szollosi G.J."/>
            <person name="Szarkandi J.G."/>
            <person name="Papp V."/>
            <person name="Albert L."/>
            <person name="Andreopoulos W."/>
            <person name="Angelini C."/>
            <person name="Antonin V."/>
            <person name="Barry K.W."/>
            <person name="Bougher N.L."/>
            <person name="Buchanan P."/>
            <person name="Buyck B."/>
            <person name="Bense V."/>
            <person name="Catcheside P."/>
            <person name="Chovatia M."/>
            <person name="Cooper J."/>
            <person name="Damon W."/>
            <person name="Desjardin D."/>
            <person name="Finy P."/>
            <person name="Geml J."/>
            <person name="Haridas S."/>
            <person name="Hughes K."/>
            <person name="Justo A."/>
            <person name="Karasinski D."/>
            <person name="Kautmanova I."/>
            <person name="Kiss B."/>
            <person name="Kocsube S."/>
            <person name="Kotiranta H."/>
            <person name="LaButti K.M."/>
            <person name="Lechner B.E."/>
            <person name="Liimatainen K."/>
            <person name="Lipzen A."/>
            <person name="Lukacs Z."/>
            <person name="Mihaltcheva S."/>
            <person name="Morgado L.N."/>
            <person name="Niskanen T."/>
            <person name="Noordeloos M.E."/>
            <person name="Ohm R.A."/>
            <person name="Ortiz-Santana B."/>
            <person name="Ovrebo C."/>
            <person name="Racz N."/>
            <person name="Riley R."/>
            <person name="Savchenko A."/>
            <person name="Shiryaev A."/>
            <person name="Soop K."/>
            <person name="Spirin V."/>
            <person name="Szebenyi C."/>
            <person name="Tomsovsky M."/>
            <person name="Tulloss R.E."/>
            <person name="Uehling J."/>
            <person name="Grigoriev I.V."/>
            <person name="Vagvolgyi C."/>
            <person name="Papp T."/>
            <person name="Martin F.M."/>
            <person name="Miettinen O."/>
            <person name="Hibbett D.S."/>
            <person name="Nagy L.G."/>
        </authorList>
    </citation>
    <scope>NUCLEOTIDE SEQUENCE [LARGE SCALE GENOMIC DNA]</scope>
    <source>
        <strain evidence="3 4">CBS 121175</strain>
    </source>
</reference>
<dbReference type="STRING" id="230819.A0A5C3LE08"/>
<evidence type="ECO:0000313" key="4">
    <source>
        <dbReference type="Proteomes" id="UP000307440"/>
    </source>
</evidence>
<gene>
    <name evidence="3" type="ORF">FA15DRAFT_580398</name>
</gene>
<dbReference type="InterPro" id="IPR001810">
    <property type="entry name" value="F-box_dom"/>
</dbReference>
<dbReference type="AlphaFoldDB" id="A0A5C3LE08"/>
<dbReference type="SUPFAM" id="SSF52047">
    <property type="entry name" value="RNI-like"/>
    <property type="match status" value="1"/>
</dbReference>
<dbReference type="Gene3D" id="3.80.10.10">
    <property type="entry name" value="Ribonuclease Inhibitor"/>
    <property type="match status" value="1"/>
</dbReference>
<dbReference type="EMBL" id="ML210146">
    <property type="protein sequence ID" value="TFK30922.1"/>
    <property type="molecule type" value="Genomic_DNA"/>
</dbReference>
<dbReference type="Pfam" id="PF12937">
    <property type="entry name" value="F-box-like"/>
    <property type="match status" value="1"/>
</dbReference>
<name>A0A5C3LE08_COPMA</name>
<evidence type="ECO:0000313" key="3">
    <source>
        <dbReference type="EMBL" id="TFK30922.1"/>
    </source>
</evidence>
<accession>A0A5C3LE08</accession>
<dbReference type="Proteomes" id="UP000307440">
    <property type="component" value="Unassembled WGS sequence"/>
</dbReference>
<keyword evidence="4" id="KW-1185">Reference proteome</keyword>
<feature type="domain" description="F-box" evidence="2">
    <location>
        <begin position="126"/>
        <end position="179"/>
    </location>
</feature>
<dbReference type="SUPFAM" id="SSF81383">
    <property type="entry name" value="F-box domain"/>
    <property type="match status" value="1"/>
</dbReference>
<dbReference type="Gene3D" id="1.20.1280.50">
    <property type="match status" value="1"/>
</dbReference>
<proteinExistence type="predicted"/>
<protein>
    <recommendedName>
        <fullName evidence="2">F-box domain-containing protein</fullName>
    </recommendedName>
</protein>
<evidence type="ECO:0000256" key="1">
    <source>
        <dbReference type="SAM" id="MobiDB-lite"/>
    </source>
</evidence>
<dbReference type="InterPro" id="IPR032675">
    <property type="entry name" value="LRR_dom_sf"/>
</dbReference>
<dbReference type="InterPro" id="IPR036047">
    <property type="entry name" value="F-box-like_dom_sf"/>
</dbReference>
<evidence type="ECO:0000259" key="2">
    <source>
        <dbReference type="Pfam" id="PF12937"/>
    </source>
</evidence>
<dbReference type="OrthoDB" id="3226575at2759"/>
<sequence>MGVVGTAPPAPSTVIQQQSQPPGLGSPGRTTVELIQPQKLGPKQVKHYIDMADKRTRQILDEWTVRDLNEAQYAECLQDTRRLIQIIKRLEFEQTRTVPLLNPKVEVGLFMARLDYRVKFGRIFRINDLPIEIICNIFHLVSWSWTEPLTGHRNRANLTYVCRSWRKIALEDATLWSVIWFKYTGDEKDLLRATTWFERCGDAPKDVRISEADPAKPIPLAILDNILRLICRKWASVRIFVVVLQGWDEALAVLNKMRSFSRIEGPVILQRFELHRTGNPFIQLGSGYEPNGHREPIPAFGGALLPSLKHFSLAGVHVDWTNSKLSNLTILDLRRMSLEKAPTFTQFRAILHGSPKLQKLILDGAGPNFEGRISDAPPIFLPQLVTLVLVDFSAEYGTFVLSQLLAPNVRDLTLMNLLGADYTPFYHALTGAFPQVRILTLYNSEVYPNRPDIYGVVRADDRLRSIIIKWLLSMPHVTYLRLGHVRQTLLDMFIYPIPAASPDEAPLPCVYPKLSILEWQNMEPTIIVAWLKTRKDLGAPIKRLYIGEHTATKIKQDMHPALAELESEVFLLRTGHKAPEETALQSL</sequence>
<organism evidence="3 4">
    <name type="scientific">Coprinopsis marcescibilis</name>
    <name type="common">Agaric fungus</name>
    <name type="synonym">Psathyrella marcescibilis</name>
    <dbReference type="NCBI Taxonomy" id="230819"/>
    <lineage>
        <taxon>Eukaryota</taxon>
        <taxon>Fungi</taxon>
        <taxon>Dikarya</taxon>
        <taxon>Basidiomycota</taxon>
        <taxon>Agaricomycotina</taxon>
        <taxon>Agaricomycetes</taxon>
        <taxon>Agaricomycetidae</taxon>
        <taxon>Agaricales</taxon>
        <taxon>Agaricineae</taxon>
        <taxon>Psathyrellaceae</taxon>
        <taxon>Coprinopsis</taxon>
    </lineage>
</organism>
<feature type="region of interest" description="Disordered" evidence="1">
    <location>
        <begin position="1"/>
        <end position="26"/>
    </location>
</feature>